<dbReference type="GeneID" id="103709369"/>
<sequence length="702" mass="74072">MAASLSLLPFLLLLLLLLPPLASSDSQPELATHSEVNALLLLKQSFTNATALSSWGSGNSSHPCKSNPGWAGIICSREGTVTNLNLARMGLSGRIDADALLSLKSLRSLSLDENSLSGTLPPLRQLPALRAVFLSHNQFSGSIPDDFFKGMTRLKKLWLQGNALTGPIPTSLSQATNLEELRLENNRFTGPLAAIALSSLSSFNVSNNDLEGEIPTTLSKFNSSSFDGNSRLCGAPLENKPCAAPAAITALRTPSGKVAAACIVLILLACAVVVGTSAMKKNPVGDSDTLGIEHSKVEAGDGGGGSPRKDYARVMSHQQREPGHKRSESGGGHRRTGSSTKPGADGGDAGGGGGAGDLVLVNDTRGVFGLPDLMKAAAEVLGSGGLGSCYKAVMGNGVAVVVKRVRDMNRVGKETFDVEMRRLGRLQHPNVLTPLAYHFRKDEKLLASEFVTKGSLLYLLHGDRGADHAALDWGTRLRIAQGIAQGLAYLHAELNSVDIPHGNLKSSNVLLTADFKPVLVDYGFVPLVNPSTASVTLFAYKSPESLLHRHVSPKSDVYCLGVILLELLTGKFPSQYLTNAKGGTDVVLWATSAIAEGREAELLDPAIVAGAKKSVPEMKRLLRVGVECVEPDPDRRPEVKEAASKIEEVVAAHAAAEAERAPQPSHTAYVRDGVGERSARRVGGVGERSARRNGDGVSFAIS</sequence>
<evidence type="ECO:0000256" key="8">
    <source>
        <dbReference type="SAM" id="MobiDB-lite"/>
    </source>
</evidence>
<keyword evidence="7" id="KW-0472">Membrane</keyword>
<dbReference type="SUPFAM" id="SSF52058">
    <property type="entry name" value="L domain-like"/>
    <property type="match status" value="1"/>
</dbReference>
<keyword evidence="5" id="KW-0677">Repeat</keyword>
<feature type="region of interest" description="Disordered" evidence="8">
    <location>
        <begin position="283"/>
        <end position="351"/>
    </location>
</feature>
<evidence type="ECO:0000313" key="11">
    <source>
        <dbReference type="Proteomes" id="UP000228380"/>
    </source>
</evidence>
<dbReference type="RefSeq" id="XP_008792889.3">
    <property type="nucleotide sequence ID" value="XM_008794667.4"/>
</dbReference>
<feature type="compositionally biased region" description="Basic and acidic residues" evidence="8">
    <location>
        <begin position="307"/>
        <end position="328"/>
    </location>
</feature>
<organism evidence="11 12">
    <name type="scientific">Phoenix dactylifera</name>
    <name type="common">Date palm</name>
    <dbReference type="NCBI Taxonomy" id="42345"/>
    <lineage>
        <taxon>Eukaryota</taxon>
        <taxon>Viridiplantae</taxon>
        <taxon>Streptophyta</taxon>
        <taxon>Embryophyta</taxon>
        <taxon>Tracheophyta</taxon>
        <taxon>Spermatophyta</taxon>
        <taxon>Magnoliopsida</taxon>
        <taxon>Liliopsida</taxon>
        <taxon>Arecaceae</taxon>
        <taxon>Coryphoideae</taxon>
        <taxon>Phoeniceae</taxon>
        <taxon>Phoenix</taxon>
    </lineage>
</organism>
<evidence type="ECO:0000259" key="10">
    <source>
        <dbReference type="PROSITE" id="PS50011"/>
    </source>
</evidence>
<keyword evidence="6" id="KW-1133">Transmembrane helix</keyword>
<feature type="chain" id="PRO_5034373592" evidence="9">
    <location>
        <begin position="25"/>
        <end position="702"/>
    </location>
</feature>
<name>A0A8B7C6Q2_PHODC</name>
<evidence type="ECO:0000256" key="1">
    <source>
        <dbReference type="ARBA" id="ARBA00004370"/>
    </source>
</evidence>
<evidence type="ECO:0000256" key="2">
    <source>
        <dbReference type="ARBA" id="ARBA00022614"/>
    </source>
</evidence>
<keyword evidence="11" id="KW-1185">Reference proteome</keyword>
<dbReference type="Pfam" id="PF13855">
    <property type="entry name" value="LRR_8"/>
    <property type="match status" value="1"/>
</dbReference>
<evidence type="ECO:0000256" key="6">
    <source>
        <dbReference type="ARBA" id="ARBA00022989"/>
    </source>
</evidence>
<keyword evidence="3" id="KW-0812">Transmembrane</keyword>
<evidence type="ECO:0000256" key="3">
    <source>
        <dbReference type="ARBA" id="ARBA00022692"/>
    </source>
</evidence>
<evidence type="ECO:0000313" key="12">
    <source>
        <dbReference type="RefSeq" id="XP_008792889.3"/>
    </source>
</evidence>
<gene>
    <name evidence="12" type="primary">LOC103709369</name>
</gene>
<dbReference type="AlphaFoldDB" id="A0A8B7C6Q2"/>
<reference evidence="12" key="2">
    <citation type="submission" date="2025-08" db="UniProtKB">
        <authorList>
            <consortium name="RefSeq"/>
        </authorList>
    </citation>
    <scope>IDENTIFICATION</scope>
    <source>
        <tissue evidence="12">Young leaves</tissue>
    </source>
</reference>
<dbReference type="Gene3D" id="3.30.200.20">
    <property type="entry name" value="Phosphorylase Kinase, domain 1"/>
    <property type="match status" value="1"/>
</dbReference>
<dbReference type="Gene3D" id="3.80.10.10">
    <property type="entry name" value="Ribonuclease Inhibitor"/>
    <property type="match status" value="2"/>
</dbReference>
<dbReference type="PANTHER" id="PTHR48007">
    <property type="entry name" value="LEUCINE-RICH REPEAT RECEPTOR-LIKE PROTEIN KINASE PXC1"/>
    <property type="match status" value="1"/>
</dbReference>
<dbReference type="FunFam" id="3.80.10.10:FF:000400">
    <property type="entry name" value="Nuclear pore complex protein NUP107"/>
    <property type="match status" value="1"/>
</dbReference>
<dbReference type="SUPFAM" id="SSF56112">
    <property type="entry name" value="Protein kinase-like (PK-like)"/>
    <property type="match status" value="1"/>
</dbReference>
<dbReference type="Pfam" id="PF08263">
    <property type="entry name" value="LRRNT_2"/>
    <property type="match status" value="1"/>
</dbReference>
<dbReference type="GO" id="GO:0004672">
    <property type="term" value="F:protein kinase activity"/>
    <property type="evidence" value="ECO:0007669"/>
    <property type="project" value="InterPro"/>
</dbReference>
<dbReference type="InterPro" id="IPR011009">
    <property type="entry name" value="Kinase-like_dom_sf"/>
</dbReference>
<dbReference type="InterPro" id="IPR046959">
    <property type="entry name" value="PRK1-6/SRF4-like"/>
</dbReference>
<dbReference type="GO" id="GO:0005524">
    <property type="term" value="F:ATP binding"/>
    <property type="evidence" value="ECO:0007669"/>
    <property type="project" value="InterPro"/>
</dbReference>
<dbReference type="GO" id="GO:0016020">
    <property type="term" value="C:membrane"/>
    <property type="evidence" value="ECO:0007669"/>
    <property type="project" value="UniProtKB-SubCell"/>
</dbReference>
<dbReference type="InterPro" id="IPR032675">
    <property type="entry name" value="LRR_dom_sf"/>
</dbReference>
<dbReference type="OrthoDB" id="418615at2759"/>
<dbReference type="InterPro" id="IPR013210">
    <property type="entry name" value="LRR_N_plant-typ"/>
</dbReference>
<dbReference type="PROSITE" id="PS50011">
    <property type="entry name" value="PROTEIN_KINASE_DOM"/>
    <property type="match status" value="1"/>
</dbReference>
<dbReference type="Gene3D" id="1.10.510.10">
    <property type="entry name" value="Transferase(Phosphotransferase) domain 1"/>
    <property type="match status" value="1"/>
</dbReference>
<dbReference type="Pfam" id="PF00560">
    <property type="entry name" value="LRR_1"/>
    <property type="match status" value="1"/>
</dbReference>
<reference evidence="11" key="1">
    <citation type="journal article" date="2019" name="Nat. Commun.">
        <title>Genome-wide association mapping of date palm fruit traits.</title>
        <authorList>
            <person name="Hazzouri K.M."/>
            <person name="Gros-Balthazard M."/>
            <person name="Flowers J.M."/>
            <person name="Copetti D."/>
            <person name="Lemansour A."/>
            <person name="Lebrun M."/>
            <person name="Masmoudi K."/>
            <person name="Ferrand S."/>
            <person name="Dhar M.I."/>
            <person name="Fresquez Z.A."/>
            <person name="Rosas U."/>
            <person name="Zhang J."/>
            <person name="Talag J."/>
            <person name="Lee S."/>
            <person name="Kudrna D."/>
            <person name="Powell R.F."/>
            <person name="Leitch I.J."/>
            <person name="Krueger R.R."/>
            <person name="Wing R.A."/>
            <person name="Amiri K.M.A."/>
            <person name="Purugganan M.D."/>
        </authorList>
    </citation>
    <scope>NUCLEOTIDE SEQUENCE [LARGE SCALE GENOMIC DNA]</scope>
    <source>
        <strain evidence="11">cv. Khalas</strain>
    </source>
</reference>
<comment type="subcellular location">
    <subcellularLocation>
        <location evidence="1">Membrane</location>
    </subcellularLocation>
</comment>
<feature type="signal peptide" evidence="9">
    <location>
        <begin position="1"/>
        <end position="24"/>
    </location>
</feature>
<dbReference type="InterPro" id="IPR000719">
    <property type="entry name" value="Prot_kinase_dom"/>
</dbReference>
<keyword evidence="4 9" id="KW-0732">Signal</keyword>
<dbReference type="Pfam" id="PF00069">
    <property type="entry name" value="Pkinase"/>
    <property type="match status" value="1"/>
</dbReference>
<proteinExistence type="predicted"/>
<dbReference type="PANTHER" id="PTHR48007:SF38">
    <property type="entry name" value="LEUCINE-RICH REPEAT PROTEIN KINASE FAMILY PROTEIN"/>
    <property type="match status" value="1"/>
</dbReference>
<dbReference type="KEGG" id="pda:103709369"/>
<accession>A0A8B7C6Q2</accession>
<evidence type="ECO:0000256" key="5">
    <source>
        <dbReference type="ARBA" id="ARBA00022737"/>
    </source>
</evidence>
<evidence type="ECO:0000256" key="9">
    <source>
        <dbReference type="SAM" id="SignalP"/>
    </source>
</evidence>
<feature type="region of interest" description="Disordered" evidence="8">
    <location>
        <begin position="655"/>
        <end position="702"/>
    </location>
</feature>
<keyword evidence="2" id="KW-0433">Leucine-rich repeat</keyword>
<dbReference type="Proteomes" id="UP000228380">
    <property type="component" value="Chromosome 8"/>
</dbReference>
<dbReference type="InterPro" id="IPR001611">
    <property type="entry name" value="Leu-rich_rpt"/>
</dbReference>
<protein>
    <submittedName>
        <fullName evidence="12">Pollen receptor-like kinase 3</fullName>
    </submittedName>
</protein>
<evidence type="ECO:0000256" key="4">
    <source>
        <dbReference type="ARBA" id="ARBA00022729"/>
    </source>
</evidence>
<evidence type="ECO:0000256" key="7">
    <source>
        <dbReference type="ARBA" id="ARBA00023136"/>
    </source>
</evidence>
<feature type="domain" description="Protein kinase" evidence="10">
    <location>
        <begin position="375"/>
        <end position="650"/>
    </location>
</feature>